<evidence type="ECO:0000256" key="6">
    <source>
        <dbReference type="ARBA" id="ARBA00023157"/>
    </source>
</evidence>
<evidence type="ECO:0000256" key="4">
    <source>
        <dbReference type="ARBA" id="ARBA00022737"/>
    </source>
</evidence>
<dbReference type="InterPro" id="IPR023213">
    <property type="entry name" value="CAT-like_dom_sf"/>
</dbReference>
<keyword evidence="5" id="KW-0106">Calcium</keyword>
<dbReference type="Gene3D" id="3.30.559.10">
    <property type="entry name" value="Chloramphenicol acetyltransferase-like domain"/>
    <property type="match status" value="2"/>
</dbReference>
<evidence type="ECO:0000313" key="10">
    <source>
        <dbReference type="EMBL" id="PRW20453.1"/>
    </source>
</evidence>
<dbReference type="GO" id="GO:0046872">
    <property type="term" value="F:metal ion binding"/>
    <property type="evidence" value="ECO:0007669"/>
    <property type="project" value="UniProtKB-KW"/>
</dbReference>
<evidence type="ECO:0000256" key="1">
    <source>
        <dbReference type="ARBA" id="ARBA00001913"/>
    </source>
</evidence>
<feature type="domain" description="Pentraxin (PTX)" evidence="9">
    <location>
        <begin position="34"/>
        <end position="241"/>
    </location>
</feature>
<dbReference type="PANTHER" id="PTHR19277:SF125">
    <property type="entry name" value="B6"/>
    <property type="match status" value="1"/>
</dbReference>
<evidence type="ECO:0000256" key="7">
    <source>
        <dbReference type="ARBA" id="ARBA00023180"/>
    </source>
</evidence>
<keyword evidence="11" id="KW-1185">Reference proteome</keyword>
<comment type="cofactor">
    <cofactor evidence="1">
        <name>Ca(2+)</name>
        <dbReference type="ChEBI" id="CHEBI:29108"/>
    </cofactor>
</comment>
<feature type="chain" id="PRO_5015119638" evidence="8">
    <location>
        <begin position="31"/>
        <end position="1292"/>
    </location>
</feature>
<evidence type="ECO:0000313" key="11">
    <source>
        <dbReference type="Proteomes" id="UP000239899"/>
    </source>
</evidence>
<evidence type="ECO:0000259" key="9">
    <source>
        <dbReference type="SMART" id="SM00159"/>
    </source>
</evidence>
<name>A0A2P6TCS6_CHLSO</name>
<dbReference type="Pfam" id="PF00354">
    <property type="entry name" value="Pentaxin"/>
    <property type="match status" value="1"/>
</dbReference>
<dbReference type="SMART" id="SM00159">
    <property type="entry name" value="PTX"/>
    <property type="match status" value="1"/>
</dbReference>
<keyword evidence="6" id="KW-1015">Disulfide bond</keyword>
<keyword evidence="7" id="KW-0325">Glycoprotein</keyword>
<evidence type="ECO:0000256" key="3">
    <source>
        <dbReference type="ARBA" id="ARBA00022729"/>
    </source>
</evidence>
<evidence type="ECO:0000256" key="5">
    <source>
        <dbReference type="ARBA" id="ARBA00022837"/>
    </source>
</evidence>
<dbReference type="STRING" id="3076.A0A2P6TCS6"/>
<keyword evidence="3 8" id="KW-0732">Signal</keyword>
<dbReference type="Gene3D" id="2.60.120.200">
    <property type="match status" value="3"/>
</dbReference>
<gene>
    <name evidence="10" type="ORF">C2E21_8923</name>
</gene>
<dbReference type="InterPro" id="IPR051360">
    <property type="entry name" value="Neuronal_Pentraxin_Related"/>
</dbReference>
<evidence type="ECO:0000256" key="2">
    <source>
        <dbReference type="ARBA" id="ARBA00022723"/>
    </source>
</evidence>
<dbReference type="InterPro" id="IPR001759">
    <property type="entry name" value="PTX_dom"/>
</dbReference>
<dbReference type="EMBL" id="LHPG02000023">
    <property type="protein sequence ID" value="PRW20453.1"/>
    <property type="molecule type" value="Genomic_DNA"/>
</dbReference>
<dbReference type="InterPro" id="IPR011936">
    <property type="entry name" value="Myxo_disulph_rpt"/>
</dbReference>
<dbReference type="PRINTS" id="PR00895">
    <property type="entry name" value="PENTAXIN"/>
</dbReference>
<comment type="caution">
    <text evidence="10">The sequence shown here is derived from an EMBL/GenBank/DDBJ whole genome shotgun (WGS) entry which is preliminary data.</text>
</comment>
<proteinExistence type="predicted"/>
<evidence type="ECO:0000256" key="8">
    <source>
        <dbReference type="SAM" id="SignalP"/>
    </source>
</evidence>
<keyword evidence="2" id="KW-0479">Metal-binding</keyword>
<feature type="signal peptide" evidence="8">
    <location>
        <begin position="1"/>
        <end position="30"/>
    </location>
</feature>
<dbReference type="OrthoDB" id="89765at2759"/>
<dbReference type="SMR" id="A0A2P6TCS6"/>
<dbReference type="SUPFAM" id="SSF49899">
    <property type="entry name" value="Concanavalin A-like lectins/glucanases"/>
    <property type="match status" value="3"/>
</dbReference>
<dbReference type="Pfam" id="PF13948">
    <property type="entry name" value="DUF4215"/>
    <property type="match status" value="1"/>
</dbReference>
<sequence>MGPAPKPLWASWGPLCALICAAALLLPAAADISRPGGAGHALLFSDHGVVIEGFKDLAPDALTFEAWLSTTDFCHPSAIFSYALDSKAEVIFDPARLAACHDFEYIDLLPDPTGKSCYAHFNATRKMPSFVERDGKWHHLAVTWTVKDNGLTQIYWDGLLVASAATGQTRQLQPGGALMLGAEQDCYGGCTDRGQGYHGLMDEVRLWRVARSQADILAHMRDSTGLDGHQDLAAYWKFNDPELNGIYRETLVAKDSSGWGNDLRLVTLPTARKETIEQGSSRLEAGAMAFRNNYAMQQTYSGMPERDITIEFWARTPAYSARNSTPASFSEFLSFATYTKDESGPSSTVFLDDAILIEKYLDEYKGSHWIDYEQFSTRGSISVHINANREGNGKRFDHWIDYAVGWVDNLWHHVAVTWHWESGEVKLCFDGQERQPFWVSRAGEVQVRNPEHGGVDAHIAARTNRNTNGSLVLGQVQDCFGGCFSPQYALHGDLAQLRIWDRVLSKEDVAAVMFTADPPNKQGLAAAYSFGPEDVEKTPDGRVLILKNFKDMPANEITVEFWMRSTDNAFLVFNYNSWGVSVMEDEGGLSDHLSGLASTDGRWHHIAVTWRSYDGQVKLYDNGREVWSVVRGRGKRLPQGGTLVVGREQDCEGGCFDSDPGAAGDVQDDWQQEYGSQDFFGTIDEMRVWSKARTQQQIQDGMRANLFRKGHDLRAAETPRWEVVRWLSVCGNGVLEGLEECDDGNTSDGDGCSAACMPAAGRLALTAAAVAAAAAAWSAKHSRAPANRRPGAAMPPPPASFELEVLSRELIQPAGDSGRTGQTLLSAYDALTITTATVRAWGFRGARLDPQALAAALQATVTDLPFLAGRLAGLSLWDPRLGAVCIQHTGAGALLTVLEGDGAGVDCMGPDTWPRSGMTIQDPAVPFWIEPLDVGRRLLNGEEPLMKVRLTKLADGDILAITLSHIITDGMRWPALAAHLAARYRQAVAQRQLGIALPDNAAELVQPCSRRLLSAAHMAGELLRDGGPAASSAAAAAAPHVGPSLHGAWRLAKLFVADSRQQMELVILHLPQQQVAALKALAAGSNRQVTTGDAVQAAAGLLLHSVLGRPPLPVAPHAMAAMVQLPTPNDYFGNAVHMLRVKLPAGTPQPDPSDASGALQALAGAIRRATAAFRGSPEEQLRAMADTEALVGAPMLHTLSWLAANRMPLLTCTTNYVPAASGINLGLGQQATYTFGMTMPRARDMALIRPAVQHYSSGLFMQLCVSPEQAAELRRSPLLRALLPLASWVGGS</sequence>
<keyword evidence="4" id="KW-0677">Repeat</keyword>
<accession>A0A2P6TCS6</accession>
<dbReference type="InterPro" id="IPR013320">
    <property type="entry name" value="ConA-like_dom_sf"/>
</dbReference>
<reference evidence="10 11" key="1">
    <citation type="journal article" date="2018" name="Plant J.">
        <title>Genome sequences of Chlorella sorokiniana UTEX 1602 and Micractinium conductrix SAG 241.80: implications to maltose excretion by a green alga.</title>
        <authorList>
            <person name="Arriola M.B."/>
            <person name="Velmurugan N."/>
            <person name="Zhang Y."/>
            <person name="Plunkett M.H."/>
            <person name="Hondzo H."/>
            <person name="Barney B.M."/>
        </authorList>
    </citation>
    <scope>NUCLEOTIDE SEQUENCE [LARGE SCALE GENOMIC DNA]</scope>
    <source>
        <strain evidence="11">UTEX 1602</strain>
    </source>
</reference>
<protein>
    <submittedName>
        <fullName evidence="10">Concanavalin A-like lectin glucanase</fullName>
    </submittedName>
</protein>
<dbReference type="GO" id="GO:0030246">
    <property type="term" value="F:carbohydrate binding"/>
    <property type="evidence" value="ECO:0007669"/>
    <property type="project" value="UniProtKB-KW"/>
</dbReference>
<dbReference type="PANTHER" id="PTHR19277">
    <property type="entry name" value="PENTRAXIN"/>
    <property type="match status" value="1"/>
</dbReference>
<dbReference type="NCBIfam" id="TIGR02232">
    <property type="entry name" value="myxo_disulf_rpt"/>
    <property type="match status" value="1"/>
</dbReference>
<dbReference type="Pfam" id="PF13385">
    <property type="entry name" value="Laminin_G_3"/>
    <property type="match status" value="2"/>
</dbReference>
<dbReference type="Proteomes" id="UP000239899">
    <property type="component" value="Unassembled WGS sequence"/>
</dbReference>
<dbReference type="SUPFAM" id="SSF52777">
    <property type="entry name" value="CoA-dependent acyltransferases"/>
    <property type="match status" value="1"/>
</dbReference>
<organism evidence="10 11">
    <name type="scientific">Chlorella sorokiniana</name>
    <name type="common">Freshwater green alga</name>
    <dbReference type="NCBI Taxonomy" id="3076"/>
    <lineage>
        <taxon>Eukaryota</taxon>
        <taxon>Viridiplantae</taxon>
        <taxon>Chlorophyta</taxon>
        <taxon>core chlorophytes</taxon>
        <taxon>Trebouxiophyceae</taxon>
        <taxon>Chlorellales</taxon>
        <taxon>Chlorellaceae</taxon>
        <taxon>Chlorella clade</taxon>
        <taxon>Chlorella</taxon>
    </lineage>
</organism>